<dbReference type="Proteomes" id="UP001141629">
    <property type="component" value="Unassembled WGS sequence"/>
</dbReference>
<feature type="transmembrane region" description="Helical" evidence="1">
    <location>
        <begin position="40"/>
        <end position="57"/>
    </location>
</feature>
<keyword evidence="3" id="KW-1185">Reference proteome</keyword>
<proteinExistence type="predicted"/>
<comment type="caution">
    <text evidence="2">The sequence shown here is derived from an EMBL/GenBank/DDBJ whole genome shotgun (WGS) entry which is preliminary data.</text>
</comment>
<reference evidence="2" key="1">
    <citation type="submission" date="2020-07" db="EMBL/GenBank/DDBJ databases">
        <authorList>
            <person name="Pettersson B.M.F."/>
            <person name="Behra P.R.K."/>
            <person name="Ramesh M."/>
            <person name="Das S."/>
            <person name="Dasgupta S."/>
            <person name="Kirsebom L.A."/>
        </authorList>
    </citation>
    <scope>NUCLEOTIDE SEQUENCE</scope>
    <source>
        <strain evidence="2">DSM 44838</strain>
    </source>
</reference>
<keyword evidence="1" id="KW-0472">Membrane</keyword>
<feature type="transmembrane region" description="Helical" evidence="1">
    <location>
        <begin position="64"/>
        <end position="82"/>
    </location>
</feature>
<dbReference type="AlphaFoldDB" id="A0A9X2YWN2"/>
<keyword evidence="1" id="KW-1133">Transmembrane helix</keyword>
<evidence type="ECO:0000256" key="1">
    <source>
        <dbReference type="SAM" id="Phobius"/>
    </source>
</evidence>
<reference evidence="2" key="2">
    <citation type="journal article" date="2022" name="BMC Genomics">
        <title>Comparative genome analysis of mycobacteria focusing on tRNA and non-coding RNA.</title>
        <authorList>
            <person name="Behra P.R.K."/>
            <person name="Pettersson B.M.F."/>
            <person name="Ramesh M."/>
            <person name="Das S."/>
            <person name="Dasgupta S."/>
            <person name="Kirsebom L.A."/>
        </authorList>
    </citation>
    <scope>NUCLEOTIDE SEQUENCE</scope>
    <source>
        <strain evidence="2">DSM 44838</strain>
    </source>
</reference>
<evidence type="ECO:0000313" key="3">
    <source>
        <dbReference type="Proteomes" id="UP001141629"/>
    </source>
</evidence>
<name>A0A9X2YWN2_9MYCO</name>
<organism evidence="2 3">
    <name type="scientific">Mycobacterium yunnanensis</name>
    <dbReference type="NCBI Taxonomy" id="368477"/>
    <lineage>
        <taxon>Bacteria</taxon>
        <taxon>Bacillati</taxon>
        <taxon>Actinomycetota</taxon>
        <taxon>Actinomycetes</taxon>
        <taxon>Mycobacteriales</taxon>
        <taxon>Mycobacteriaceae</taxon>
        <taxon>Mycobacterium</taxon>
    </lineage>
</organism>
<dbReference type="EMBL" id="JACKVK010000001">
    <property type="protein sequence ID" value="MCV7419176.1"/>
    <property type="molecule type" value="Genomic_DNA"/>
</dbReference>
<keyword evidence="1" id="KW-0812">Transmembrane</keyword>
<protein>
    <submittedName>
        <fullName evidence="2">Uncharacterized protein</fullName>
    </submittedName>
</protein>
<gene>
    <name evidence="2" type="ORF">H7K45_01350</name>
</gene>
<accession>A0A9X2YWN2</accession>
<feature type="transmembrane region" description="Helical" evidence="1">
    <location>
        <begin position="102"/>
        <end position="123"/>
    </location>
</feature>
<evidence type="ECO:0000313" key="2">
    <source>
        <dbReference type="EMBL" id="MCV7419176.1"/>
    </source>
</evidence>
<dbReference type="RefSeq" id="WP_263993911.1">
    <property type="nucleotide sequence ID" value="NZ_JACKVK010000001.1"/>
</dbReference>
<sequence length="142" mass="14416">MSRLDSSAVGGRRVCALLAAGSAALHAVMAGDARSAVTTAVVIAMALACLYCARELWTAGSPRVWCVVAVMNLGMVAVHLSMPGHHHGQVVSTTPAATTSPLMAVATSLAIVEAAVAAVVLWVQTRSRASNLALAARSRGAI</sequence>